<keyword evidence="4" id="KW-1185">Reference proteome</keyword>
<feature type="region of interest" description="Disordered" evidence="1">
    <location>
        <begin position="745"/>
        <end position="771"/>
    </location>
</feature>
<keyword evidence="2" id="KW-0812">Transmembrane</keyword>
<evidence type="ECO:0000256" key="2">
    <source>
        <dbReference type="SAM" id="Phobius"/>
    </source>
</evidence>
<organism evidence="3 4">
    <name type="scientific">Saccharata proteae CBS 121410</name>
    <dbReference type="NCBI Taxonomy" id="1314787"/>
    <lineage>
        <taxon>Eukaryota</taxon>
        <taxon>Fungi</taxon>
        <taxon>Dikarya</taxon>
        <taxon>Ascomycota</taxon>
        <taxon>Pezizomycotina</taxon>
        <taxon>Dothideomycetes</taxon>
        <taxon>Dothideomycetes incertae sedis</taxon>
        <taxon>Botryosphaeriales</taxon>
        <taxon>Saccharataceae</taxon>
        <taxon>Saccharata</taxon>
    </lineage>
</organism>
<name>A0A9P4HQ16_9PEZI</name>
<feature type="transmembrane region" description="Helical" evidence="2">
    <location>
        <begin position="516"/>
        <end position="536"/>
    </location>
</feature>
<reference evidence="3" key="1">
    <citation type="journal article" date="2020" name="Stud. Mycol.">
        <title>101 Dothideomycetes genomes: a test case for predicting lifestyles and emergence of pathogens.</title>
        <authorList>
            <person name="Haridas S."/>
            <person name="Albert R."/>
            <person name="Binder M."/>
            <person name="Bloem J."/>
            <person name="Labutti K."/>
            <person name="Salamov A."/>
            <person name="Andreopoulos B."/>
            <person name="Baker S."/>
            <person name="Barry K."/>
            <person name="Bills G."/>
            <person name="Bluhm B."/>
            <person name="Cannon C."/>
            <person name="Castanera R."/>
            <person name="Culley D."/>
            <person name="Daum C."/>
            <person name="Ezra D."/>
            <person name="Gonzalez J."/>
            <person name="Henrissat B."/>
            <person name="Kuo A."/>
            <person name="Liang C."/>
            <person name="Lipzen A."/>
            <person name="Lutzoni F."/>
            <person name="Magnuson J."/>
            <person name="Mondo S."/>
            <person name="Nolan M."/>
            <person name="Ohm R."/>
            <person name="Pangilinan J."/>
            <person name="Park H.-J."/>
            <person name="Ramirez L."/>
            <person name="Alfaro M."/>
            <person name="Sun H."/>
            <person name="Tritt A."/>
            <person name="Yoshinaga Y."/>
            <person name="Zwiers L.-H."/>
            <person name="Turgeon B."/>
            <person name="Goodwin S."/>
            <person name="Spatafora J."/>
            <person name="Crous P."/>
            <person name="Grigoriev I."/>
        </authorList>
    </citation>
    <scope>NUCLEOTIDE SEQUENCE</scope>
    <source>
        <strain evidence="3">CBS 121410</strain>
    </source>
</reference>
<comment type="caution">
    <text evidence="3">The sequence shown here is derived from an EMBL/GenBank/DDBJ whole genome shotgun (WGS) entry which is preliminary data.</text>
</comment>
<sequence>MPEASGHHRDAYGRTTHVANRFSRNEKYLRPSDGRLAEVITQGFSANAVESPRQNRRNWGCTGRPSYNVPLITDVVYWAYSPALKKGSEERYWSASSMALVLTWIPACVALLVLLHIPRNLEGETQNGGFYDPIRYMDWGYPKVPRNPDLDLEFDNAPARQFRPKYLCFLKGTSDADSGKEWETRKVTDYIQEFGDNADTNYVFVSYTRMQFCTLEIGKEDRETLIQHGIKAARHANVPAFWIDFEGIRNDDQFAPSSSESLDVYAICDIVRASHSMVIVLGPSFDRDTPKTPRRAWSVEAEKEWLHQYGERLWTLPEILLCPSEFRIKLWVIGSVIREPQLLAKRNFAVRAYRGEDARSVRQLIDHYESSIHLSPLELTSIALECLQKRGTEKWNEGDVSYALMGLLRRRPPVNKNDTSFEAFARLSLANHSDLLERMVCMLPVGKHGKKPEWHDLKDAWGVKLWDIEPYCQVAGIVDDEAIALDGAHGATIKWHCLNPVPTFKRPRLIRTCAKILLRSVPAYFILGLAFTIQGLQMKKPVPVDDDGDYEVNPAASAWLAAGLTFLIPGLVVFLAAPAMLFDIYHGKFWSTQAMFYGIEGFADVGTIEEYLFGFNHGRIKWSTSGTMLSRHHLNKHGECIPDAPMPCDNVRKDSNGNDAQRLFTLVDTFTLTAYCFYAERPPTALIVCGKEGGMQRALLCSYDWRLRMFCRETVLRMDTMILDRMSRVRKFRFALRRLPDNKEKPLPTQKARATIGAGYEASSSEGGQVA</sequence>
<evidence type="ECO:0000313" key="4">
    <source>
        <dbReference type="Proteomes" id="UP000799776"/>
    </source>
</evidence>
<feature type="compositionally biased region" description="Low complexity" evidence="1">
    <location>
        <begin position="757"/>
        <end position="771"/>
    </location>
</feature>
<dbReference type="Proteomes" id="UP000799776">
    <property type="component" value="Unassembled WGS sequence"/>
</dbReference>
<feature type="transmembrane region" description="Helical" evidence="2">
    <location>
        <begin position="556"/>
        <end position="582"/>
    </location>
</feature>
<protein>
    <submittedName>
        <fullName evidence="3">Uncharacterized protein</fullName>
    </submittedName>
</protein>
<gene>
    <name evidence="3" type="ORF">K490DRAFT_47991</name>
</gene>
<dbReference type="OrthoDB" id="2624308at2759"/>
<keyword evidence="2" id="KW-0472">Membrane</keyword>
<keyword evidence="2" id="KW-1133">Transmembrane helix</keyword>
<evidence type="ECO:0000313" key="3">
    <source>
        <dbReference type="EMBL" id="KAF2084847.1"/>
    </source>
</evidence>
<evidence type="ECO:0000256" key="1">
    <source>
        <dbReference type="SAM" id="MobiDB-lite"/>
    </source>
</evidence>
<proteinExistence type="predicted"/>
<dbReference type="AlphaFoldDB" id="A0A9P4HQ16"/>
<accession>A0A9P4HQ16</accession>
<dbReference type="EMBL" id="ML978736">
    <property type="protein sequence ID" value="KAF2084847.1"/>
    <property type="molecule type" value="Genomic_DNA"/>
</dbReference>
<feature type="transmembrane region" description="Helical" evidence="2">
    <location>
        <begin position="92"/>
        <end position="115"/>
    </location>
</feature>